<evidence type="ECO:0000259" key="4">
    <source>
        <dbReference type="PROSITE" id="PS50987"/>
    </source>
</evidence>
<dbReference type="Pfam" id="PF01022">
    <property type="entry name" value="HTH_5"/>
    <property type="match status" value="1"/>
</dbReference>
<keyword evidence="2" id="KW-0238">DNA-binding</keyword>
<dbReference type="RefSeq" id="WP_133285774.1">
    <property type="nucleotide sequence ID" value="NZ_SMSI01000004.1"/>
</dbReference>
<dbReference type="Gene3D" id="1.10.10.10">
    <property type="entry name" value="Winged helix-like DNA-binding domain superfamily/Winged helix DNA-binding domain"/>
    <property type="match status" value="1"/>
</dbReference>
<evidence type="ECO:0000256" key="2">
    <source>
        <dbReference type="ARBA" id="ARBA00023125"/>
    </source>
</evidence>
<dbReference type="Proteomes" id="UP000295131">
    <property type="component" value="Unassembled WGS sequence"/>
</dbReference>
<gene>
    <name evidence="5" type="ORF">E2A64_17335</name>
</gene>
<accession>A0A4R5PIW3</accession>
<organism evidence="5 6">
    <name type="scientific">Pseudohoeflea suaedae</name>
    <dbReference type="NCBI Taxonomy" id="877384"/>
    <lineage>
        <taxon>Bacteria</taxon>
        <taxon>Pseudomonadati</taxon>
        <taxon>Pseudomonadota</taxon>
        <taxon>Alphaproteobacteria</taxon>
        <taxon>Hyphomicrobiales</taxon>
        <taxon>Rhizobiaceae</taxon>
        <taxon>Pseudohoeflea</taxon>
    </lineage>
</organism>
<comment type="caution">
    <text evidence="5">The sequence shown here is derived from an EMBL/GenBank/DDBJ whole genome shotgun (WGS) entry which is preliminary data.</text>
</comment>
<dbReference type="InterPro" id="IPR051081">
    <property type="entry name" value="HTH_MetalResp_TranReg"/>
</dbReference>
<dbReference type="GO" id="GO:0003700">
    <property type="term" value="F:DNA-binding transcription factor activity"/>
    <property type="evidence" value="ECO:0007669"/>
    <property type="project" value="InterPro"/>
</dbReference>
<feature type="domain" description="HTH arsR-type" evidence="4">
    <location>
        <begin position="7"/>
        <end position="101"/>
    </location>
</feature>
<keyword evidence="6" id="KW-1185">Reference proteome</keyword>
<dbReference type="InterPro" id="IPR036388">
    <property type="entry name" value="WH-like_DNA-bd_sf"/>
</dbReference>
<dbReference type="SUPFAM" id="SSF46785">
    <property type="entry name" value="Winged helix' DNA-binding domain"/>
    <property type="match status" value="1"/>
</dbReference>
<dbReference type="AlphaFoldDB" id="A0A4R5PIW3"/>
<dbReference type="PROSITE" id="PS50987">
    <property type="entry name" value="HTH_ARSR_2"/>
    <property type="match status" value="1"/>
</dbReference>
<keyword evidence="3" id="KW-0804">Transcription</keyword>
<dbReference type="SMART" id="SM00418">
    <property type="entry name" value="HTH_ARSR"/>
    <property type="match status" value="1"/>
</dbReference>
<evidence type="ECO:0000256" key="1">
    <source>
        <dbReference type="ARBA" id="ARBA00023015"/>
    </source>
</evidence>
<sequence length="106" mass="11543">MKNCSANLTKNVDQAAKLLSTMGNARRLQIICILLNSEIAVGALADKIGLSQSALSQHLAKLRKLNLVTARRDAQHLYYSLNSDAAVKVLETLETIYGETRMKASA</sequence>
<dbReference type="PRINTS" id="PR00778">
    <property type="entry name" value="HTHARSR"/>
</dbReference>
<evidence type="ECO:0000313" key="5">
    <source>
        <dbReference type="EMBL" id="TDH34505.1"/>
    </source>
</evidence>
<dbReference type="EMBL" id="SMSI01000004">
    <property type="protein sequence ID" value="TDH34505.1"/>
    <property type="molecule type" value="Genomic_DNA"/>
</dbReference>
<evidence type="ECO:0000256" key="3">
    <source>
        <dbReference type="ARBA" id="ARBA00023163"/>
    </source>
</evidence>
<dbReference type="InterPro" id="IPR001845">
    <property type="entry name" value="HTH_ArsR_DNA-bd_dom"/>
</dbReference>
<proteinExistence type="predicted"/>
<dbReference type="InterPro" id="IPR036390">
    <property type="entry name" value="WH_DNA-bd_sf"/>
</dbReference>
<dbReference type="CDD" id="cd00090">
    <property type="entry name" value="HTH_ARSR"/>
    <property type="match status" value="1"/>
</dbReference>
<dbReference type="OrthoDB" id="194599at2"/>
<protein>
    <submittedName>
        <fullName evidence="5">ArsR family transcriptional regulator</fullName>
    </submittedName>
</protein>
<keyword evidence="1" id="KW-0805">Transcription regulation</keyword>
<evidence type="ECO:0000313" key="6">
    <source>
        <dbReference type="Proteomes" id="UP000295131"/>
    </source>
</evidence>
<dbReference type="InterPro" id="IPR011991">
    <property type="entry name" value="ArsR-like_HTH"/>
</dbReference>
<reference evidence="5 6" key="1">
    <citation type="journal article" date="2013" name="Int. J. Syst. Evol. Microbiol.">
        <title>Hoeflea suaedae sp. nov., an endophytic bacterium isolated from the root of the halophyte Suaeda maritima.</title>
        <authorList>
            <person name="Chung E.J."/>
            <person name="Park J.A."/>
            <person name="Pramanik P."/>
            <person name="Bibi F."/>
            <person name="Jeon C.O."/>
            <person name="Chung Y.R."/>
        </authorList>
    </citation>
    <scope>NUCLEOTIDE SEQUENCE [LARGE SCALE GENOMIC DNA]</scope>
    <source>
        <strain evidence="5 6">YC6898</strain>
    </source>
</reference>
<dbReference type="GO" id="GO:0003677">
    <property type="term" value="F:DNA binding"/>
    <property type="evidence" value="ECO:0007669"/>
    <property type="project" value="UniProtKB-KW"/>
</dbReference>
<dbReference type="PANTHER" id="PTHR33154">
    <property type="entry name" value="TRANSCRIPTIONAL REGULATOR, ARSR FAMILY"/>
    <property type="match status" value="1"/>
</dbReference>
<dbReference type="PANTHER" id="PTHR33154:SF28">
    <property type="entry name" value="HTH-TYPE TRANSCRIPTIONAL REGULATOR YGAV-RELATED"/>
    <property type="match status" value="1"/>
</dbReference>
<dbReference type="NCBIfam" id="NF033788">
    <property type="entry name" value="HTH_metalloreg"/>
    <property type="match status" value="1"/>
</dbReference>
<name>A0A4R5PIW3_9HYPH</name>